<keyword evidence="3" id="KW-0378">Hydrolase</keyword>
<accession>A0ABW4YPQ0</accession>
<dbReference type="GO" id="GO:0004386">
    <property type="term" value="F:helicase activity"/>
    <property type="evidence" value="ECO:0007669"/>
    <property type="project" value="UniProtKB-KW"/>
</dbReference>
<evidence type="ECO:0000259" key="2">
    <source>
        <dbReference type="Pfam" id="PF25888"/>
    </source>
</evidence>
<dbReference type="RefSeq" id="WP_377774931.1">
    <property type="nucleotide sequence ID" value="NZ_JBHUHO010000046.1"/>
</dbReference>
<feature type="region of interest" description="Disordered" evidence="1">
    <location>
        <begin position="453"/>
        <end position="488"/>
    </location>
</feature>
<keyword evidence="3" id="KW-0067">ATP-binding</keyword>
<organism evidence="3 4">
    <name type="scientific">Paenibacillus yanchengensis</name>
    <dbReference type="NCBI Taxonomy" id="2035833"/>
    <lineage>
        <taxon>Bacteria</taxon>
        <taxon>Bacillati</taxon>
        <taxon>Bacillota</taxon>
        <taxon>Bacilli</taxon>
        <taxon>Bacillales</taxon>
        <taxon>Paenibacillaceae</taxon>
        <taxon>Paenibacillus</taxon>
    </lineage>
</organism>
<keyword evidence="4" id="KW-1185">Reference proteome</keyword>
<evidence type="ECO:0000256" key="1">
    <source>
        <dbReference type="SAM" id="MobiDB-lite"/>
    </source>
</evidence>
<sequence length="521" mass="59613">MIISNLLHFTAHHRFYIFRDFSMSQLDGKMLSQIYQPMIGAFAIAVYQQMYHMVAEGKTGYSTIEPLRKLLLGAGLEMNEASRKFLLDQMSKLEAIGLLQSYRLATDDGGEVIYEFELVAPLSPTDFFSTVHLAMLLRDKVGKYAVIEMRESLSCAEPDELAQAELMKENLSIPFYELFKLNTQSFDLELEQALQEVAPTREKTAVVASQEQFVIPPTITYGEIILRFPRGSVNRPHVEKLRMHTDILEQLNYVAYKYQLSVVDICRILDEDGVFGSFGELQLDEIQLIASQMYRQDSKREQQQEKRLAKTAVFQNEEKGNEKLDNEEAAVEEKYYLQVPDQLATYCDISQYNMLMRNEPCTHFLKRFFPGAVPQWLEQQFEHIDVVYKLAEPVVNVLIHYVIGANDSNRITKSFIDAVASNMLIKKVTSFEKAVMYVREQIKLELMKEERKEIASGKRSKSTSGAAQTSANKYNNKRNPVRAKPEIPIISSEQAAATAVSADEMMELRKLARKLTDHKNG</sequence>
<proteinExistence type="predicted"/>
<dbReference type="Proteomes" id="UP001597362">
    <property type="component" value="Unassembled WGS sequence"/>
</dbReference>
<gene>
    <name evidence="3" type="ORF">ACFSJH_18300</name>
</gene>
<name>A0ABW4YPQ0_9BACL</name>
<keyword evidence="3" id="KW-0547">Nucleotide-binding</keyword>
<feature type="compositionally biased region" description="Polar residues" evidence="1">
    <location>
        <begin position="462"/>
        <end position="474"/>
    </location>
</feature>
<evidence type="ECO:0000313" key="3">
    <source>
        <dbReference type="EMBL" id="MFD2117684.1"/>
    </source>
</evidence>
<dbReference type="EMBL" id="JBHUHO010000046">
    <property type="protein sequence ID" value="MFD2117684.1"/>
    <property type="molecule type" value="Genomic_DNA"/>
</dbReference>
<dbReference type="InterPro" id="IPR058660">
    <property type="entry name" value="WHD_DnaB"/>
</dbReference>
<dbReference type="Pfam" id="PF25888">
    <property type="entry name" value="WHD_DnaB"/>
    <property type="match status" value="1"/>
</dbReference>
<keyword evidence="3" id="KW-0347">Helicase</keyword>
<evidence type="ECO:0000313" key="4">
    <source>
        <dbReference type="Proteomes" id="UP001597362"/>
    </source>
</evidence>
<comment type="caution">
    <text evidence="3">The sequence shown here is derived from an EMBL/GenBank/DDBJ whole genome shotgun (WGS) entry which is preliminary data.</text>
</comment>
<protein>
    <submittedName>
        <fullName evidence="3">Helicase DnaB</fullName>
    </submittedName>
</protein>
<reference evidence="4" key="1">
    <citation type="journal article" date="2019" name="Int. J. Syst. Evol. Microbiol.">
        <title>The Global Catalogue of Microorganisms (GCM) 10K type strain sequencing project: providing services to taxonomists for standard genome sequencing and annotation.</title>
        <authorList>
            <consortium name="The Broad Institute Genomics Platform"/>
            <consortium name="The Broad Institute Genome Sequencing Center for Infectious Disease"/>
            <person name="Wu L."/>
            <person name="Ma J."/>
        </authorList>
    </citation>
    <scope>NUCLEOTIDE SEQUENCE [LARGE SCALE GENOMIC DNA]</scope>
    <source>
        <strain evidence="4">GH52</strain>
    </source>
</reference>
<feature type="domain" description="Replicative helicase loading/DNA remodeling protein DnaB N-terminal winged helix" evidence="2">
    <location>
        <begin position="13"/>
        <end position="184"/>
    </location>
</feature>